<keyword evidence="2" id="KW-0479">Metal-binding</keyword>
<dbReference type="GO" id="GO:0009231">
    <property type="term" value="P:riboflavin biosynthetic process"/>
    <property type="evidence" value="ECO:0007669"/>
    <property type="project" value="TreeGrafter"/>
</dbReference>
<dbReference type="PATRIC" id="fig|55802.8.peg.2651"/>
<evidence type="ECO:0000313" key="5">
    <source>
        <dbReference type="EMBL" id="ALM76553.1"/>
    </source>
</evidence>
<dbReference type="InterPro" id="IPR024087">
    <property type="entry name" value="Creatininase-like_sf"/>
</dbReference>
<gene>
    <name evidence="5" type="ORF">TBCH5v1_2665</name>
</gene>
<organism evidence="5 6">
    <name type="scientific">Thermococcus barophilus</name>
    <dbReference type="NCBI Taxonomy" id="55802"/>
    <lineage>
        <taxon>Archaea</taxon>
        <taxon>Methanobacteriati</taxon>
        <taxon>Methanobacteriota</taxon>
        <taxon>Thermococci</taxon>
        <taxon>Thermococcales</taxon>
        <taxon>Thermococcaceae</taxon>
        <taxon>Thermococcus</taxon>
    </lineage>
</organism>
<evidence type="ECO:0000256" key="3">
    <source>
        <dbReference type="ARBA" id="ARBA00022801"/>
    </source>
</evidence>
<protein>
    <submittedName>
        <fullName evidence="5">Creatinine amidohydrolase</fullName>
    </submittedName>
</protein>
<dbReference type="Gene3D" id="3.40.50.10310">
    <property type="entry name" value="Creatininase"/>
    <property type="match status" value="1"/>
</dbReference>
<dbReference type="PANTHER" id="PTHR35005:SF1">
    <property type="entry name" value="2-AMINO-5-FORMYLAMINO-6-RIBOSYLAMINOPYRIMIDIN-4(3H)-ONE 5'-MONOPHOSPHATE DEFORMYLASE"/>
    <property type="match status" value="1"/>
</dbReference>
<dbReference type="AlphaFoldDB" id="A0A0S1XFG4"/>
<keyword evidence="3 5" id="KW-0378">Hydrolase</keyword>
<dbReference type="GO" id="GO:0016811">
    <property type="term" value="F:hydrolase activity, acting on carbon-nitrogen (but not peptide) bonds, in linear amides"/>
    <property type="evidence" value="ECO:0007669"/>
    <property type="project" value="TreeGrafter"/>
</dbReference>
<reference evidence="5 6" key="1">
    <citation type="journal article" date="2016" name="Genome Announc.">
        <title>Complete genome sequence of the hyperthermophilic and piezophilic archaeon Thermococcus barophilus Ch5, capable of growth at the expense of hydrogenogenesis from carbon monoxide and formate.</title>
        <authorList>
            <person name="Oger P."/>
            <person name="Sokolova T.G."/>
            <person name="Kozhevnikova D.A."/>
            <person name="Taranov E.A."/>
            <person name="Vannier P."/>
            <person name="Lee H.S."/>
            <person name="Kwon K.K."/>
            <person name="Kang S.G."/>
            <person name="Lee J.H."/>
            <person name="Bonch-Osmolovskaya E.A."/>
            <person name="Lebedinsky A.V."/>
        </authorList>
    </citation>
    <scope>NUCLEOTIDE SEQUENCE [LARGE SCALE GENOMIC DNA]</scope>
    <source>
        <strain evidence="6">Ch5</strain>
    </source>
</reference>
<dbReference type="STRING" id="55802.TBCH5v1_2665"/>
<dbReference type="PANTHER" id="PTHR35005">
    <property type="entry name" value="3-DEHYDRO-SCYLLO-INOSOSE HYDROLASE"/>
    <property type="match status" value="1"/>
</dbReference>
<dbReference type="SUPFAM" id="SSF102215">
    <property type="entry name" value="Creatininase"/>
    <property type="match status" value="1"/>
</dbReference>
<dbReference type="Pfam" id="PF02633">
    <property type="entry name" value="Creatininase"/>
    <property type="match status" value="1"/>
</dbReference>
<dbReference type="GO" id="GO:0046872">
    <property type="term" value="F:metal ion binding"/>
    <property type="evidence" value="ECO:0007669"/>
    <property type="project" value="UniProtKB-KW"/>
</dbReference>
<comment type="cofactor">
    <cofactor evidence="1">
        <name>Zn(2+)</name>
        <dbReference type="ChEBI" id="CHEBI:29105"/>
    </cofactor>
</comment>
<proteinExistence type="predicted"/>
<evidence type="ECO:0000256" key="4">
    <source>
        <dbReference type="ARBA" id="ARBA00022833"/>
    </source>
</evidence>
<accession>A0A0S1XFG4</accession>
<dbReference type="NCBIfam" id="NF041098">
    <property type="entry name" value="diketo_inos_hlase_IolN"/>
    <property type="match status" value="1"/>
</dbReference>
<evidence type="ECO:0000256" key="1">
    <source>
        <dbReference type="ARBA" id="ARBA00001947"/>
    </source>
</evidence>
<dbReference type="RefSeq" id="WP_013466292.1">
    <property type="nucleotide sequence ID" value="NZ_CP013050.1"/>
</dbReference>
<dbReference type="InterPro" id="IPR049842">
    <property type="entry name" value="Diketo_inos_hlase_IolN"/>
</dbReference>
<sequence length="364" mass="41545">MSREIPKDLVFEDTPVGRLEKYIWTASEEEIDRILEEFGIPSPPELAKPGVYIQTTPGYRVFEEVRQCDVVLIPIGSTEFHGNHLPSGTDTLYVTQISEAVRRYMKKKGKPVAITWPINYGSHPWHHYGMPGTVIIEEDHLKDYIIDVMLGLWNLGYRKQILINNHGHFWVLESAIQEFMKKYQLPGIYIALDWHRAAGKFFRTKERGGEFETDFVHADEAETSIALLLFPREMVDMDKAVDTTPRAYLPDGHFDKAVDGLLRPMRWSSAEGHIPIEIVNTPEGVVGKATLADAKKAKRAIAFILKYLELLIDQILEKFPPGEVPPVEEVTFRTREEMEDYLKLPGDEGWKPVYGLVKRLGGKG</sequence>
<dbReference type="GeneID" id="10040335"/>
<evidence type="ECO:0000313" key="6">
    <source>
        <dbReference type="Proteomes" id="UP000066042"/>
    </source>
</evidence>
<dbReference type="Proteomes" id="UP000066042">
    <property type="component" value="Chromosome"/>
</dbReference>
<dbReference type="EMBL" id="CP013050">
    <property type="protein sequence ID" value="ALM76553.1"/>
    <property type="molecule type" value="Genomic_DNA"/>
</dbReference>
<name>A0A0S1XFG4_THEBA</name>
<keyword evidence="4" id="KW-0862">Zinc</keyword>
<dbReference type="InterPro" id="IPR003785">
    <property type="entry name" value="Creatininase/forma_Hydrolase"/>
</dbReference>
<evidence type="ECO:0000256" key="2">
    <source>
        <dbReference type="ARBA" id="ARBA00022723"/>
    </source>
</evidence>